<evidence type="ECO:0000313" key="2">
    <source>
        <dbReference type="Proteomes" id="UP000569329"/>
    </source>
</evidence>
<comment type="caution">
    <text evidence="1">The sequence shown here is derived from an EMBL/GenBank/DDBJ whole genome shotgun (WGS) entry which is preliminary data.</text>
</comment>
<keyword evidence="2" id="KW-1185">Reference proteome</keyword>
<protein>
    <submittedName>
        <fullName evidence="1">Uncharacterized protein</fullName>
    </submittedName>
</protein>
<name>A0A839DPF4_9PSEU</name>
<gene>
    <name evidence="1" type="ORF">FHX42_001201</name>
</gene>
<proteinExistence type="predicted"/>
<organism evidence="1 2">
    <name type="scientific">Halosaccharopolyspora lacisalsi</name>
    <dbReference type="NCBI Taxonomy" id="1000566"/>
    <lineage>
        <taxon>Bacteria</taxon>
        <taxon>Bacillati</taxon>
        <taxon>Actinomycetota</taxon>
        <taxon>Actinomycetes</taxon>
        <taxon>Pseudonocardiales</taxon>
        <taxon>Pseudonocardiaceae</taxon>
        <taxon>Halosaccharopolyspora</taxon>
    </lineage>
</organism>
<sequence>MRVRFAAASGSWRALTVSGAGVRLSDADTPHHVLYRMQPAQH</sequence>
<dbReference type="Proteomes" id="UP000569329">
    <property type="component" value="Unassembled WGS sequence"/>
</dbReference>
<accession>A0A839DPF4</accession>
<dbReference type="EMBL" id="JACGWZ010000001">
    <property type="protein sequence ID" value="MBA8823872.1"/>
    <property type="molecule type" value="Genomic_DNA"/>
</dbReference>
<reference evidence="1 2" key="1">
    <citation type="submission" date="2020-07" db="EMBL/GenBank/DDBJ databases">
        <title>Sequencing the genomes of 1000 actinobacteria strains.</title>
        <authorList>
            <person name="Klenk H.-P."/>
        </authorList>
    </citation>
    <scope>NUCLEOTIDE SEQUENCE [LARGE SCALE GENOMIC DNA]</scope>
    <source>
        <strain evidence="1 2">DSM 45975</strain>
    </source>
</reference>
<evidence type="ECO:0000313" key="1">
    <source>
        <dbReference type="EMBL" id="MBA8823872.1"/>
    </source>
</evidence>
<dbReference type="AlphaFoldDB" id="A0A839DPF4"/>